<gene>
    <name evidence="1" type="ORF">HID58_059640</name>
</gene>
<reference evidence="1 2" key="1">
    <citation type="submission" date="2021-05" db="EMBL/GenBank/DDBJ databases">
        <title>Genome Assembly of Synthetic Allotetraploid Brassica napus Reveals Homoeologous Exchanges between Subgenomes.</title>
        <authorList>
            <person name="Davis J.T."/>
        </authorList>
    </citation>
    <scope>NUCLEOTIDE SEQUENCE [LARGE SCALE GENOMIC DNA]</scope>
    <source>
        <strain evidence="2">cv. Da-Ae</strain>
        <tissue evidence="1">Seedling</tissue>
    </source>
</reference>
<dbReference type="Proteomes" id="UP000824890">
    <property type="component" value="Unassembled WGS sequence"/>
</dbReference>
<proteinExistence type="predicted"/>
<evidence type="ECO:0000313" key="1">
    <source>
        <dbReference type="EMBL" id="KAH0883544.1"/>
    </source>
</evidence>
<protein>
    <submittedName>
        <fullName evidence="1">Uncharacterized protein</fullName>
    </submittedName>
</protein>
<dbReference type="EMBL" id="JAGKQM010000014">
    <property type="protein sequence ID" value="KAH0883544.1"/>
    <property type="molecule type" value="Genomic_DNA"/>
</dbReference>
<accession>A0ABQ7ZTH1</accession>
<organism evidence="1 2">
    <name type="scientific">Brassica napus</name>
    <name type="common">Rape</name>
    <dbReference type="NCBI Taxonomy" id="3708"/>
    <lineage>
        <taxon>Eukaryota</taxon>
        <taxon>Viridiplantae</taxon>
        <taxon>Streptophyta</taxon>
        <taxon>Embryophyta</taxon>
        <taxon>Tracheophyta</taxon>
        <taxon>Spermatophyta</taxon>
        <taxon>Magnoliopsida</taxon>
        <taxon>eudicotyledons</taxon>
        <taxon>Gunneridae</taxon>
        <taxon>Pentapetalae</taxon>
        <taxon>rosids</taxon>
        <taxon>malvids</taxon>
        <taxon>Brassicales</taxon>
        <taxon>Brassicaceae</taxon>
        <taxon>Brassiceae</taxon>
        <taxon>Brassica</taxon>
    </lineage>
</organism>
<comment type="caution">
    <text evidence="1">The sequence shown here is derived from an EMBL/GenBank/DDBJ whole genome shotgun (WGS) entry which is preliminary data.</text>
</comment>
<keyword evidence="2" id="KW-1185">Reference proteome</keyword>
<sequence length="29" mass="3386">MSINIPTSFFMDASTSFIRLPICYIEQFL</sequence>
<evidence type="ECO:0000313" key="2">
    <source>
        <dbReference type="Proteomes" id="UP000824890"/>
    </source>
</evidence>
<name>A0ABQ7ZTH1_BRANA</name>